<dbReference type="InterPro" id="IPR031571">
    <property type="entry name" value="RcpC_dom"/>
</dbReference>
<protein>
    <submittedName>
        <fullName evidence="2">Flp pilus assembly protein CpaB</fullName>
    </submittedName>
</protein>
<dbReference type="Gene3D" id="3.90.1210.10">
    <property type="entry name" value="Antifreeze-like/N-acetylneuraminic acid synthase C-terminal domain"/>
    <property type="match status" value="1"/>
</dbReference>
<dbReference type="Proteomes" id="UP000319263">
    <property type="component" value="Chromosome"/>
</dbReference>
<evidence type="ECO:0000313" key="3">
    <source>
        <dbReference type="Proteomes" id="UP000319263"/>
    </source>
</evidence>
<accession>A0A516Q3M1</accession>
<dbReference type="EMBL" id="CP041692">
    <property type="protein sequence ID" value="QDP98025.1"/>
    <property type="molecule type" value="Genomic_DNA"/>
</dbReference>
<dbReference type="SMART" id="SM00858">
    <property type="entry name" value="SAF"/>
    <property type="match status" value="1"/>
</dbReference>
<name>A0A516Q3M1_9ACTN</name>
<dbReference type="OrthoDB" id="3728828at2"/>
<dbReference type="InterPro" id="IPR013974">
    <property type="entry name" value="SAF"/>
</dbReference>
<evidence type="ECO:0000259" key="1">
    <source>
        <dbReference type="SMART" id="SM00858"/>
    </source>
</evidence>
<dbReference type="KEGG" id="mik:FOE78_20880"/>
<dbReference type="NCBIfam" id="TIGR03177">
    <property type="entry name" value="pilus_cpaB"/>
    <property type="match status" value="1"/>
</dbReference>
<feature type="domain" description="SAF" evidence="1">
    <location>
        <begin position="47"/>
        <end position="109"/>
    </location>
</feature>
<proteinExistence type="predicted"/>
<dbReference type="Pfam" id="PF08666">
    <property type="entry name" value="SAF"/>
    <property type="match status" value="1"/>
</dbReference>
<dbReference type="AlphaFoldDB" id="A0A516Q3M1"/>
<dbReference type="Pfam" id="PF16976">
    <property type="entry name" value="RcpC"/>
    <property type="match status" value="1"/>
</dbReference>
<sequence>MARTSTSPLSEFTRLISWHRRKLAVLAAMGAAVAGISAATPEPPPSVSVVVASRQLSGGRQLTASDLSTVDLPESAVPSAALTDPAPLIGRTLVAPLSEGSVLTDLSVLGPRPDVRAGMVIAPLRISDAAVVGLLRVGDRVDVVASNPESDAGAKVIADQVRVVTIPKPAEDTSQLSPTSGDPQTLLLIEVTRDQATALADAAATSQLSVLLG</sequence>
<dbReference type="RefSeq" id="WP_143987972.1">
    <property type="nucleotide sequence ID" value="NZ_CP041692.1"/>
</dbReference>
<keyword evidence="3" id="KW-1185">Reference proteome</keyword>
<dbReference type="CDD" id="cd11614">
    <property type="entry name" value="SAF_CpaB_FlgA_like"/>
    <property type="match status" value="1"/>
</dbReference>
<dbReference type="InterPro" id="IPR017592">
    <property type="entry name" value="Pilus_assmbl_Flp-typ_CpaB"/>
</dbReference>
<reference evidence="2 3" key="1">
    <citation type="submission" date="2019-07" db="EMBL/GenBank/DDBJ databases">
        <title>Microlunatus dokdonensis sp. nov. isolated from the rhizospheric soil of the wild plant Elymus tsukushiensis.</title>
        <authorList>
            <person name="Ghim S.-Y."/>
            <person name="Hwang Y.-J."/>
            <person name="Son J.-S."/>
            <person name="Shin J.-H."/>
        </authorList>
    </citation>
    <scope>NUCLEOTIDE SEQUENCE [LARGE SCALE GENOMIC DNA]</scope>
    <source>
        <strain evidence="2 3">KUDC0627</strain>
    </source>
</reference>
<evidence type="ECO:0000313" key="2">
    <source>
        <dbReference type="EMBL" id="QDP98025.1"/>
    </source>
</evidence>
<organism evidence="2 3">
    <name type="scientific">Microlunatus elymi</name>
    <dbReference type="NCBI Taxonomy" id="2596828"/>
    <lineage>
        <taxon>Bacteria</taxon>
        <taxon>Bacillati</taxon>
        <taxon>Actinomycetota</taxon>
        <taxon>Actinomycetes</taxon>
        <taxon>Propionibacteriales</taxon>
        <taxon>Propionibacteriaceae</taxon>
        <taxon>Microlunatus</taxon>
    </lineage>
</organism>
<gene>
    <name evidence="2" type="primary">cpaB</name>
    <name evidence="2" type="ORF">FOE78_20880</name>
</gene>